<keyword evidence="11" id="KW-1185">Reference proteome</keyword>
<dbReference type="InterPro" id="IPR019191">
    <property type="entry name" value="Essential_protein_Yae1_N"/>
</dbReference>
<evidence type="ECO:0000256" key="8">
    <source>
        <dbReference type="SAM" id="MobiDB-lite"/>
    </source>
</evidence>
<dbReference type="GO" id="GO:0005634">
    <property type="term" value="C:nucleus"/>
    <property type="evidence" value="ECO:0007669"/>
    <property type="project" value="UniProtKB-SubCell"/>
</dbReference>
<protein>
    <recommendedName>
        <fullName evidence="5">Protein YAE1</fullName>
    </recommendedName>
    <alternativeName>
        <fullName evidence="4">Protein yae1</fullName>
    </alternativeName>
</protein>
<dbReference type="EMBL" id="JAACJO010000010">
    <property type="protein sequence ID" value="KAF5353472.1"/>
    <property type="molecule type" value="Genomic_DNA"/>
</dbReference>
<accession>A0A8H5FYJ7</accession>
<organism evidence="10 11">
    <name type="scientific">Leucocoprinus leucothites</name>
    <dbReference type="NCBI Taxonomy" id="201217"/>
    <lineage>
        <taxon>Eukaryota</taxon>
        <taxon>Fungi</taxon>
        <taxon>Dikarya</taxon>
        <taxon>Basidiomycota</taxon>
        <taxon>Agaricomycotina</taxon>
        <taxon>Agaricomycetes</taxon>
        <taxon>Agaricomycetidae</taxon>
        <taxon>Agaricales</taxon>
        <taxon>Agaricineae</taxon>
        <taxon>Agaricaceae</taxon>
        <taxon>Leucocoprinus</taxon>
    </lineage>
</organism>
<evidence type="ECO:0000256" key="4">
    <source>
        <dbReference type="ARBA" id="ARBA00017286"/>
    </source>
</evidence>
<proteinExistence type="inferred from homology"/>
<keyword evidence="6" id="KW-0963">Cytoplasm</keyword>
<evidence type="ECO:0000256" key="7">
    <source>
        <dbReference type="ARBA" id="ARBA00023242"/>
    </source>
</evidence>
<dbReference type="GO" id="GO:0005737">
    <property type="term" value="C:cytoplasm"/>
    <property type="evidence" value="ECO:0007669"/>
    <property type="project" value="UniProtKB-SubCell"/>
</dbReference>
<evidence type="ECO:0000259" key="9">
    <source>
        <dbReference type="Pfam" id="PF09811"/>
    </source>
</evidence>
<name>A0A8H5FYJ7_9AGAR</name>
<evidence type="ECO:0000313" key="10">
    <source>
        <dbReference type="EMBL" id="KAF5353472.1"/>
    </source>
</evidence>
<dbReference type="PANTHER" id="PTHR18829:SF0">
    <property type="entry name" value="PROTEIN YAE1 HOMOLOG"/>
    <property type="match status" value="1"/>
</dbReference>
<dbReference type="OrthoDB" id="20086at2759"/>
<sequence length="175" mass="19269">MDDSPWDDDPNYSGVQETEWSKISNEFTNAGYREGITAGKESALQEGFDKGFAEIGAPLGHEVGGARGMAAALVGILSTRVNNPSNTSNEREVARSLLDQLNSVRFSDIAPRDLQAEEHAREHNIEIEEKRKMEELEDMMGGLGRSGGRAERPTREQVVGLAKQVEELAREVINK</sequence>
<evidence type="ECO:0000256" key="3">
    <source>
        <dbReference type="ARBA" id="ARBA00007096"/>
    </source>
</evidence>
<comment type="subcellular location">
    <subcellularLocation>
        <location evidence="2">Cytoplasm</location>
    </subcellularLocation>
    <subcellularLocation>
        <location evidence="1">Nucleus</location>
    </subcellularLocation>
</comment>
<evidence type="ECO:0000256" key="5">
    <source>
        <dbReference type="ARBA" id="ARBA00018400"/>
    </source>
</evidence>
<dbReference type="PANTHER" id="PTHR18829">
    <property type="entry name" value="PROTEIN YAE1 HOMOLOG"/>
    <property type="match status" value="1"/>
</dbReference>
<evidence type="ECO:0000256" key="1">
    <source>
        <dbReference type="ARBA" id="ARBA00004123"/>
    </source>
</evidence>
<keyword evidence="7" id="KW-0539">Nucleus</keyword>
<evidence type="ECO:0000256" key="6">
    <source>
        <dbReference type="ARBA" id="ARBA00022490"/>
    </source>
</evidence>
<evidence type="ECO:0000256" key="2">
    <source>
        <dbReference type="ARBA" id="ARBA00004496"/>
    </source>
</evidence>
<feature type="domain" description="Essential protein Yae1 N-terminal" evidence="9">
    <location>
        <begin position="31"/>
        <end position="69"/>
    </location>
</feature>
<comment type="caution">
    <text evidence="10">The sequence shown here is derived from an EMBL/GenBank/DDBJ whole genome shotgun (WGS) entry which is preliminary data.</text>
</comment>
<feature type="compositionally biased region" description="Acidic residues" evidence="8">
    <location>
        <begin position="1"/>
        <end position="10"/>
    </location>
</feature>
<dbReference type="Pfam" id="PF09811">
    <property type="entry name" value="Yae1_N"/>
    <property type="match status" value="1"/>
</dbReference>
<comment type="similarity">
    <text evidence="3">Belongs to the YAE1 family.</text>
</comment>
<dbReference type="AlphaFoldDB" id="A0A8H5FYJ7"/>
<feature type="region of interest" description="Disordered" evidence="8">
    <location>
        <begin position="1"/>
        <end position="20"/>
    </location>
</feature>
<evidence type="ECO:0000313" key="11">
    <source>
        <dbReference type="Proteomes" id="UP000559027"/>
    </source>
</evidence>
<gene>
    <name evidence="10" type="ORF">D9756_008014</name>
</gene>
<dbReference type="InterPro" id="IPR038881">
    <property type="entry name" value="Yae1-like"/>
</dbReference>
<reference evidence="10 11" key="1">
    <citation type="journal article" date="2020" name="ISME J.">
        <title>Uncovering the hidden diversity of litter-decomposition mechanisms in mushroom-forming fungi.</title>
        <authorList>
            <person name="Floudas D."/>
            <person name="Bentzer J."/>
            <person name="Ahren D."/>
            <person name="Johansson T."/>
            <person name="Persson P."/>
            <person name="Tunlid A."/>
        </authorList>
    </citation>
    <scope>NUCLEOTIDE SEQUENCE [LARGE SCALE GENOMIC DNA]</scope>
    <source>
        <strain evidence="10 11">CBS 146.42</strain>
    </source>
</reference>
<dbReference type="Proteomes" id="UP000559027">
    <property type="component" value="Unassembled WGS sequence"/>
</dbReference>